<evidence type="ECO:0000313" key="3">
    <source>
        <dbReference type="Proteomes" id="UP001189429"/>
    </source>
</evidence>
<gene>
    <name evidence="2" type="ORF">PCOR1329_LOCUS72050</name>
</gene>
<keyword evidence="3" id="KW-1185">Reference proteome</keyword>
<keyword evidence="1" id="KW-0812">Transmembrane</keyword>
<evidence type="ECO:0000313" key="2">
    <source>
        <dbReference type="EMBL" id="CAK0892365.1"/>
    </source>
</evidence>
<dbReference type="EMBL" id="CAUYUJ010019604">
    <property type="protein sequence ID" value="CAK0892365.1"/>
    <property type="molecule type" value="Genomic_DNA"/>
</dbReference>
<accession>A0ABN9WZM4</accession>
<protein>
    <submittedName>
        <fullName evidence="2">Uncharacterized protein</fullName>
    </submittedName>
</protein>
<feature type="transmembrane region" description="Helical" evidence="1">
    <location>
        <begin position="74"/>
        <end position="94"/>
    </location>
</feature>
<keyword evidence="1" id="KW-1133">Transmembrane helix</keyword>
<sequence length="253" mass="26102">MTGPEPCMLACTSSLLVIPVLLFLVEILPEADRDALPSPSPERQAHGVPAAPAAAPAAAAAAAPSWHSPVPTPVMGLAAALLMLVALASLFRAACTEPGIIPRQDPKRGFAGCGTAPARVEQIVNGVKVSRLHKYLTQSSLSTWLSSYAHKMTRAVNGRGRENHLLRRTRHPARGGDRAGAKATGLIPFGKTGGPVIPDMQGQMFPGQRGAETVARGRAGGGAALCALIGGAGMGDGNARELFARSFARRLAG</sequence>
<comment type="caution">
    <text evidence="2">The sequence shown here is derived from an EMBL/GenBank/DDBJ whole genome shotgun (WGS) entry which is preliminary data.</text>
</comment>
<evidence type="ECO:0000256" key="1">
    <source>
        <dbReference type="SAM" id="Phobius"/>
    </source>
</evidence>
<feature type="transmembrane region" description="Helical" evidence="1">
    <location>
        <begin position="7"/>
        <end position="28"/>
    </location>
</feature>
<name>A0ABN9WZM4_9DINO</name>
<dbReference type="Proteomes" id="UP001189429">
    <property type="component" value="Unassembled WGS sequence"/>
</dbReference>
<proteinExistence type="predicted"/>
<reference evidence="2" key="1">
    <citation type="submission" date="2023-10" db="EMBL/GenBank/DDBJ databases">
        <authorList>
            <person name="Chen Y."/>
            <person name="Shah S."/>
            <person name="Dougan E. K."/>
            <person name="Thang M."/>
            <person name="Chan C."/>
        </authorList>
    </citation>
    <scope>NUCLEOTIDE SEQUENCE [LARGE SCALE GENOMIC DNA]</scope>
</reference>
<organism evidence="2 3">
    <name type="scientific">Prorocentrum cordatum</name>
    <dbReference type="NCBI Taxonomy" id="2364126"/>
    <lineage>
        <taxon>Eukaryota</taxon>
        <taxon>Sar</taxon>
        <taxon>Alveolata</taxon>
        <taxon>Dinophyceae</taxon>
        <taxon>Prorocentrales</taxon>
        <taxon>Prorocentraceae</taxon>
        <taxon>Prorocentrum</taxon>
    </lineage>
</organism>
<keyword evidence="1" id="KW-0472">Membrane</keyword>